<protein>
    <recommendedName>
        <fullName evidence="4">HNH endonuclease</fullName>
    </recommendedName>
</protein>
<sequence length="101" mass="11488">MAWENSRPSHVPTAVRDACLARDNHRCTVTQRNGTRCPETANLEAAHIDQWVWGETTTVAMVVTKCHWHHNRETQAQAAAARGPRQSYLRAEERHPGLLHE</sequence>
<dbReference type="EMBL" id="VFPN01000001">
    <property type="protein sequence ID" value="TQM65827.1"/>
    <property type="molecule type" value="Genomic_DNA"/>
</dbReference>
<reference evidence="2 3" key="1">
    <citation type="submission" date="2019-06" db="EMBL/GenBank/DDBJ databases">
        <title>Sequencing the genomes of 1000 actinobacteria strains.</title>
        <authorList>
            <person name="Klenk H.-P."/>
        </authorList>
    </citation>
    <scope>NUCLEOTIDE SEQUENCE [LARGE SCALE GENOMIC DNA]</scope>
    <source>
        <strain evidence="2 3">DSM 18031</strain>
    </source>
</reference>
<organism evidence="2 3">
    <name type="scientific">Klugiella xanthotipulae</name>
    <dbReference type="NCBI Taxonomy" id="244735"/>
    <lineage>
        <taxon>Bacteria</taxon>
        <taxon>Bacillati</taxon>
        <taxon>Actinomycetota</taxon>
        <taxon>Actinomycetes</taxon>
        <taxon>Micrococcales</taxon>
        <taxon>Microbacteriaceae</taxon>
        <taxon>Klugiella</taxon>
    </lineage>
</organism>
<feature type="compositionally biased region" description="Basic and acidic residues" evidence="1">
    <location>
        <begin position="90"/>
        <end position="101"/>
    </location>
</feature>
<evidence type="ECO:0000313" key="2">
    <source>
        <dbReference type="EMBL" id="TQM65827.1"/>
    </source>
</evidence>
<gene>
    <name evidence="2" type="ORF">FB466_0640</name>
</gene>
<keyword evidence="3" id="KW-1185">Reference proteome</keyword>
<proteinExistence type="predicted"/>
<evidence type="ECO:0008006" key="4">
    <source>
        <dbReference type="Google" id="ProtNLM"/>
    </source>
</evidence>
<dbReference type="AlphaFoldDB" id="A0A543I5G6"/>
<name>A0A543I5G6_9MICO</name>
<dbReference type="Proteomes" id="UP000318331">
    <property type="component" value="Unassembled WGS sequence"/>
</dbReference>
<evidence type="ECO:0000313" key="3">
    <source>
        <dbReference type="Proteomes" id="UP000318331"/>
    </source>
</evidence>
<accession>A0A543I5G6</accession>
<comment type="caution">
    <text evidence="2">The sequence shown here is derived from an EMBL/GenBank/DDBJ whole genome shotgun (WGS) entry which is preliminary data.</text>
</comment>
<feature type="region of interest" description="Disordered" evidence="1">
    <location>
        <begin position="73"/>
        <end position="101"/>
    </location>
</feature>
<evidence type="ECO:0000256" key="1">
    <source>
        <dbReference type="SAM" id="MobiDB-lite"/>
    </source>
</evidence>